<evidence type="ECO:0000256" key="1">
    <source>
        <dbReference type="ARBA" id="ARBA00022448"/>
    </source>
</evidence>
<dbReference type="PANTHER" id="PTHR24220">
    <property type="entry name" value="IMPORT ATP-BINDING PROTEIN"/>
    <property type="match status" value="1"/>
</dbReference>
<keyword evidence="4 7" id="KW-0067">ATP-binding</keyword>
<dbReference type="GO" id="GO:0098796">
    <property type="term" value="C:membrane protein complex"/>
    <property type="evidence" value="ECO:0007669"/>
    <property type="project" value="UniProtKB-ARBA"/>
</dbReference>
<proteinExistence type="inferred from homology"/>
<dbReference type="PROSITE" id="PS50893">
    <property type="entry name" value="ABC_TRANSPORTER_2"/>
    <property type="match status" value="1"/>
</dbReference>
<comment type="similarity">
    <text evidence="5">Belongs to the ABC transporter superfamily. Macrolide exporter (TC 3.A.1.122) family.</text>
</comment>
<dbReference type="InterPro" id="IPR017871">
    <property type="entry name" value="ABC_transporter-like_CS"/>
</dbReference>
<evidence type="ECO:0000313" key="8">
    <source>
        <dbReference type="Proteomes" id="UP001138751"/>
    </source>
</evidence>
<reference evidence="7" key="1">
    <citation type="submission" date="2020-01" db="EMBL/GenBank/DDBJ databases">
        <authorList>
            <person name="Rat A."/>
        </authorList>
    </citation>
    <scope>NUCLEOTIDE SEQUENCE</scope>
    <source>
        <strain evidence="7">LMG 31231</strain>
    </source>
</reference>
<protein>
    <submittedName>
        <fullName evidence="7">ABC transporter ATP-binding protein</fullName>
    </submittedName>
</protein>
<gene>
    <name evidence="7" type="ORF">GXW76_19280</name>
</gene>
<feature type="domain" description="ABC transporter" evidence="6">
    <location>
        <begin position="24"/>
        <end position="251"/>
    </location>
</feature>
<dbReference type="GO" id="GO:0022857">
    <property type="term" value="F:transmembrane transporter activity"/>
    <property type="evidence" value="ECO:0007669"/>
    <property type="project" value="TreeGrafter"/>
</dbReference>
<dbReference type="InterPro" id="IPR003593">
    <property type="entry name" value="AAA+_ATPase"/>
</dbReference>
<dbReference type="Gene3D" id="3.40.50.300">
    <property type="entry name" value="P-loop containing nucleotide triphosphate hydrolases"/>
    <property type="match status" value="1"/>
</dbReference>
<keyword evidence="2" id="KW-0472">Membrane</keyword>
<evidence type="ECO:0000313" key="7">
    <source>
        <dbReference type="EMBL" id="MBR0673327.1"/>
    </source>
</evidence>
<dbReference type="InterPro" id="IPR027417">
    <property type="entry name" value="P-loop_NTPase"/>
</dbReference>
<keyword evidence="2" id="KW-0997">Cell inner membrane</keyword>
<dbReference type="InterPro" id="IPR017911">
    <property type="entry name" value="MacB-like_ATP-bd"/>
</dbReference>
<dbReference type="EMBL" id="JAAEDM010000067">
    <property type="protein sequence ID" value="MBR0673327.1"/>
    <property type="molecule type" value="Genomic_DNA"/>
</dbReference>
<keyword evidence="2" id="KW-1003">Cell membrane</keyword>
<evidence type="ECO:0000256" key="3">
    <source>
        <dbReference type="ARBA" id="ARBA00022741"/>
    </source>
</evidence>
<keyword evidence="1" id="KW-0813">Transport</keyword>
<dbReference type="Pfam" id="PF00005">
    <property type="entry name" value="ABC_tran"/>
    <property type="match status" value="1"/>
</dbReference>
<dbReference type="GO" id="GO:0016887">
    <property type="term" value="F:ATP hydrolysis activity"/>
    <property type="evidence" value="ECO:0007669"/>
    <property type="project" value="InterPro"/>
</dbReference>
<evidence type="ECO:0000259" key="6">
    <source>
        <dbReference type="PROSITE" id="PS50893"/>
    </source>
</evidence>
<dbReference type="GO" id="GO:0005886">
    <property type="term" value="C:plasma membrane"/>
    <property type="evidence" value="ECO:0007669"/>
    <property type="project" value="TreeGrafter"/>
</dbReference>
<dbReference type="PROSITE" id="PS00211">
    <property type="entry name" value="ABC_TRANSPORTER_1"/>
    <property type="match status" value="1"/>
</dbReference>
<keyword evidence="8" id="KW-1185">Reference proteome</keyword>
<evidence type="ECO:0000256" key="4">
    <source>
        <dbReference type="ARBA" id="ARBA00022840"/>
    </source>
</evidence>
<sequence>MTTAADAAPLAGAPPPNDEATPVFVARGLCKTYGSGEATIHALRDLDLDILPGEFVVLLGPSGSGKSTLLNILGGLDAPTSGRAAWRDHELTGADEAALTAYRRDHVGFVFQFYNLIPSLTARENVELVAEIARDPMQPEEALALVGLSHRLDHFPGQLSGGEQQRVAVARAIVKRPDALLCDEPTGALDVETGKLVLSAIARANREVGATTVVITHNAAIAGMADRVLRMGGGRIVAIEPNARRLAPEELVW</sequence>
<organism evidence="7 8">
    <name type="scientific">Neoroseomonas soli</name>
    <dbReference type="NCBI Taxonomy" id="1081025"/>
    <lineage>
        <taxon>Bacteria</taxon>
        <taxon>Pseudomonadati</taxon>
        <taxon>Pseudomonadota</taxon>
        <taxon>Alphaproteobacteria</taxon>
        <taxon>Acetobacterales</taxon>
        <taxon>Acetobacteraceae</taxon>
        <taxon>Neoroseomonas</taxon>
    </lineage>
</organism>
<dbReference type="PANTHER" id="PTHR24220:SF686">
    <property type="entry name" value="BLL7988 PROTEIN"/>
    <property type="match status" value="1"/>
</dbReference>
<keyword evidence="3" id="KW-0547">Nucleotide-binding</keyword>
<dbReference type="InterPro" id="IPR003439">
    <property type="entry name" value="ABC_transporter-like_ATP-bd"/>
</dbReference>
<dbReference type="Proteomes" id="UP001138751">
    <property type="component" value="Unassembled WGS sequence"/>
</dbReference>
<evidence type="ECO:0000256" key="2">
    <source>
        <dbReference type="ARBA" id="ARBA00022519"/>
    </source>
</evidence>
<dbReference type="CDD" id="cd03255">
    <property type="entry name" value="ABC_MJ0796_LolCDE_FtsE"/>
    <property type="match status" value="1"/>
</dbReference>
<dbReference type="AlphaFoldDB" id="A0A9X9X1P8"/>
<reference evidence="7" key="2">
    <citation type="journal article" date="2021" name="Syst. Appl. Microbiol.">
        <title>Roseomonas hellenica sp. nov., isolated from roots of wild-growing Alkanna tinctoria.</title>
        <authorList>
            <person name="Rat A."/>
            <person name="Naranjo H.D."/>
            <person name="Lebbe L."/>
            <person name="Cnockaert M."/>
            <person name="Krigas N."/>
            <person name="Grigoriadou K."/>
            <person name="Maloupa E."/>
            <person name="Willems A."/>
        </authorList>
    </citation>
    <scope>NUCLEOTIDE SEQUENCE</scope>
    <source>
        <strain evidence="7">LMG 31231</strain>
    </source>
</reference>
<accession>A0A9X9X1P8</accession>
<dbReference type="SUPFAM" id="SSF52540">
    <property type="entry name" value="P-loop containing nucleoside triphosphate hydrolases"/>
    <property type="match status" value="1"/>
</dbReference>
<dbReference type="SMART" id="SM00382">
    <property type="entry name" value="AAA"/>
    <property type="match status" value="1"/>
</dbReference>
<evidence type="ECO:0000256" key="5">
    <source>
        <dbReference type="ARBA" id="ARBA00038388"/>
    </source>
</evidence>
<comment type="caution">
    <text evidence="7">The sequence shown here is derived from an EMBL/GenBank/DDBJ whole genome shotgun (WGS) entry which is preliminary data.</text>
</comment>
<dbReference type="GO" id="GO:0005524">
    <property type="term" value="F:ATP binding"/>
    <property type="evidence" value="ECO:0007669"/>
    <property type="project" value="UniProtKB-KW"/>
</dbReference>
<name>A0A9X9X1P8_9PROT</name>
<dbReference type="InterPro" id="IPR015854">
    <property type="entry name" value="ABC_transpr_LolD-like"/>
</dbReference>
<dbReference type="FunFam" id="3.40.50.300:FF:000032">
    <property type="entry name" value="Export ABC transporter ATP-binding protein"/>
    <property type="match status" value="1"/>
</dbReference>